<organism evidence="2 3">
    <name type="scientific">Seriola dumerili</name>
    <name type="common">Greater amberjack</name>
    <name type="synonym">Caranx dumerili</name>
    <dbReference type="NCBI Taxonomy" id="41447"/>
    <lineage>
        <taxon>Eukaryota</taxon>
        <taxon>Metazoa</taxon>
        <taxon>Chordata</taxon>
        <taxon>Craniata</taxon>
        <taxon>Vertebrata</taxon>
        <taxon>Euteleostomi</taxon>
        <taxon>Actinopterygii</taxon>
        <taxon>Neopterygii</taxon>
        <taxon>Teleostei</taxon>
        <taxon>Neoteleostei</taxon>
        <taxon>Acanthomorphata</taxon>
        <taxon>Carangaria</taxon>
        <taxon>Carangiformes</taxon>
        <taxon>Carangidae</taxon>
        <taxon>Seriola</taxon>
    </lineage>
</organism>
<evidence type="ECO:0000313" key="2">
    <source>
        <dbReference type="Ensembl" id="ENSSDUP00000019265.1"/>
    </source>
</evidence>
<dbReference type="SMART" id="SM00409">
    <property type="entry name" value="IG"/>
    <property type="match status" value="3"/>
</dbReference>
<dbReference type="InterPro" id="IPR013106">
    <property type="entry name" value="Ig_V-set"/>
</dbReference>
<feature type="domain" description="Ig-like" evidence="1">
    <location>
        <begin position="230"/>
        <end position="320"/>
    </location>
</feature>
<evidence type="ECO:0000313" key="3">
    <source>
        <dbReference type="Proteomes" id="UP000261420"/>
    </source>
</evidence>
<proteinExistence type="predicted"/>
<reference evidence="2" key="1">
    <citation type="submission" date="2025-08" db="UniProtKB">
        <authorList>
            <consortium name="Ensembl"/>
        </authorList>
    </citation>
    <scope>IDENTIFICATION</scope>
</reference>
<dbReference type="InterPro" id="IPR007110">
    <property type="entry name" value="Ig-like_dom"/>
</dbReference>
<dbReference type="InterPro" id="IPR013783">
    <property type="entry name" value="Ig-like_fold"/>
</dbReference>
<keyword evidence="3" id="KW-1185">Reference proteome</keyword>
<dbReference type="AlphaFoldDB" id="A0A3B4UNG9"/>
<dbReference type="OMA" id="HIMSADS"/>
<dbReference type="InterPro" id="IPR003599">
    <property type="entry name" value="Ig_sub"/>
</dbReference>
<dbReference type="SMART" id="SM00408">
    <property type="entry name" value="IGc2"/>
    <property type="match status" value="2"/>
</dbReference>
<reference evidence="2" key="2">
    <citation type="submission" date="2025-09" db="UniProtKB">
        <authorList>
            <consortium name="Ensembl"/>
        </authorList>
    </citation>
    <scope>IDENTIFICATION</scope>
</reference>
<dbReference type="PANTHER" id="PTHR46013">
    <property type="entry name" value="VASCULAR CELL ADHESION MOLECULE 1"/>
    <property type="match status" value="1"/>
</dbReference>
<dbReference type="InterPro" id="IPR003598">
    <property type="entry name" value="Ig_sub2"/>
</dbReference>
<dbReference type="Gene3D" id="2.60.40.10">
    <property type="entry name" value="Immunoglobulins"/>
    <property type="match status" value="3"/>
</dbReference>
<protein>
    <recommendedName>
        <fullName evidence="1">Ig-like domain-containing protein</fullName>
    </recommendedName>
</protein>
<dbReference type="Ensembl" id="ENSSDUT00000019611.1">
    <property type="protein sequence ID" value="ENSSDUP00000019265.1"/>
    <property type="gene ID" value="ENSSDUG00000014045.1"/>
</dbReference>
<dbReference type="PANTHER" id="PTHR46013:SF4">
    <property type="entry name" value="B-CELL RECEPTOR CD22-RELATED"/>
    <property type="match status" value="1"/>
</dbReference>
<dbReference type="CDD" id="cd00096">
    <property type="entry name" value="Ig"/>
    <property type="match status" value="1"/>
</dbReference>
<sequence>MRNTRLTLGSSCLSLSSSCHGSTRCWKLSSVILLHVDMMHHIMSADSVTYTDRSICAPEGSSVNISCTYNSYKGNVESKFWFRPELSRLPEDLSKDSQYSGRVHVLEAERGRSTLRITDLTEGDSAEYRFKFKTLWFEWGSSLPGTTLTVTAVQVQVTRVITVHPFHTVTELNCHSSCRPIGRFIFVWFQNGEKIQETAFSYTHDFYPGNNITCALRGYEDYRSPSVYTPRAALLSVSPSGEMLEGGSVTLTCSSDANPAANYTWHKENQQLTVKEPQLVFNTIQVSDSGDYYCTAENGLGWRSSNYISINVKYAPKTISVSVSPSGEIVEGSSVTLTCSSDANPAANHTWYKDQKQLQGPEGVYHFSSISSEDRGNYYCKSENKHGQLNSSLLIIDVLCKYQQITLADNVFKCIMIYL</sequence>
<accession>A0A3B4UNG9</accession>
<evidence type="ECO:0000259" key="1">
    <source>
        <dbReference type="PROSITE" id="PS50835"/>
    </source>
</evidence>
<dbReference type="SUPFAM" id="SSF48726">
    <property type="entry name" value="Immunoglobulin"/>
    <property type="match status" value="3"/>
</dbReference>
<name>A0A3B4UNG9_SERDU</name>
<dbReference type="PROSITE" id="PS51257">
    <property type="entry name" value="PROKAR_LIPOPROTEIN"/>
    <property type="match status" value="1"/>
</dbReference>
<dbReference type="Pfam" id="PF07686">
    <property type="entry name" value="V-set"/>
    <property type="match status" value="1"/>
</dbReference>
<feature type="domain" description="Ig-like" evidence="1">
    <location>
        <begin position="331"/>
        <end position="396"/>
    </location>
</feature>
<dbReference type="GeneTree" id="ENSGT01010000222294"/>
<dbReference type="Pfam" id="PF13895">
    <property type="entry name" value="Ig_2"/>
    <property type="match status" value="2"/>
</dbReference>
<dbReference type="InterPro" id="IPR036179">
    <property type="entry name" value="Ig-like_dom_sf"/>
</dbReference>
<dbReference type="PROSITE" id="PS50835">
    <property type="entry name" value="IG_LIKE"/>
    <property type="match status" value="2"/>
</dbReference>
<dbReference type="Proteomes" id="UP000261420">
    <property type="component" value="Unplaced"/>
</dbReference>